<evidence type="ECO:0000313" key="3">
    <source>
        <dbReference type="Proteomes" id="UP000700334"/>
    </source>
</evidence>
<evidence type="ECO:0000313" key="2">
    <source>
        <dbReference type="EMBL" id="KAG8521168.1"/>
    </source>
</evidence>
<comment type="caution">
    <text evidence="2">The sequence shown here is derived from an EMBL/GenBank/DDBJ whole genome shotgun (WGS) entry which is preliminary data.</text>
</comment>
<dbReference type="AlphaFoldDB" id="A0A8J6DWR7"/>
<proteinExistence type="predicted"/>
<dbReference type="EMBL" id="JAGFMF010011487">
    <property type="protein sequence ID" value="KAG8521168.1"/>
    <property type="molecule type" value="Genomic_DNA"/>
</dbReference>
<reference evidence="2" key="1">
    <citation type="journal article" date="2021" name="Evol. Appl.">
        <title>The genome of the Pyrenean desman and the effects of bottlenecks and inbreeding on the genomic landscape of an endangered species.</title>
        <authorList>
            <person name="Escoda L."/>
            <person name="Castresana J."/>
        </authorList>
    </citation>
    <scope>NUCLEOTIDE SEQUENCE</scope>
    <source>
        <strain evidence="2">IBE-C5619</strain>
    </source>
</reference>
<gene>
    <name evidence="2" type="ORF">J0S82_020668</name>
</gene>
<name>A0A8J6DWR7_GALPY</name>
<sequence length="106" mass="11572">MPVLLPEHESCGIHKTTFNFYNGVAPIPGCDGGMGQKGTYGGHEAQSMRGHPDPEVIHIYPYIKIIKSDADIRRTPTPTQSCQVRPPHTSALLTGCSRSPPWHPAQ</sequence>
<keyword evidence="3" id="KW-1185">Reference proteome</keyword>
<accession>A0A8J6DWR7</accession>
<organism evidence="2 3">
    <name type="scientific">Galemys pyrenaicus</name>
    <name type="common">Iberian desman</name>
    <name type="synonym">Pyrenean desman</name>
    <dbReference type="NCBI Taxonomy" id="202257"/>
    <lineage>
        <taxon>Eukaryota</taxon>
        <taxon>Metazoa</taxon>
        <taxon>Chordata</taxon>
        <taxon>Craniata</taxon>
        <taxon>Vertebrata</taxon>
        <taxon>Euteleostomi</taxon>
        <taxon>Mammalia</taxon>
        <taxon>Eutheria</taxon>
        <taxon>Laurasiatheria</taxon>
        <taxon>Eulipotyphla</taxon>
        <taxon>Talpidae</taxon>
        <taxon>Galemys</taxon>
    </lineage>
</organism>
<feature type="region of interest" description="Disordered" evidence="1">
    <location>
        <begin position="74"/>
        <end position="106"/>
    </location>
</feature>
<dbReference type="Proteomes" id="UP000700334">
    <property type="component" value="Unassembled WGS sequence"/>
</dbReference>
<protein>
    <submittedName>
        <fullName evidence="2">Uncharacterized protein</fullName>
    </submittedName>
</protein>
<evidence type="ECO:0000256" key="1">
    <source>
        <dbReference type="SAM" id="MobiDB-lite"/>
    </source>
</evidence>